<feature type="binding site" evidence="7 10">
    <location>
        <position position="311"/>
    </location>
    <ligand>
        <name>Mg(2+)</name>
        <dbReference type="ChEBI" id="CHEBI:18420"/>
    </ligand>
</feature>
<dbReference type="Gene3D" id="3.40.50.2020">
    <property type="match status" value="1"/>
</dbReference>
<evidence type="ECO:0000313" key="13">
    <source>
        <dbReference type="Proteomes" id="UP000031166"/>
    </source>
</evidence>
<dbReference type="HAMAP" id="MF_01931">
    <property type="entry name" value="PurF"/>
    <property type="match status" value="1"/>
</dbReference>
<comment type="pathway">
    <text evidence="1 7 8">Purine metabolism; IMP biosynthesis via de novo pathway; N(1)-(5-phospho-D-ribosyl)glycinamide from 5-phospho-alpha-D-ribose 1-diphosphate: step 1/2.</text>
</comment>
<proteinExistence type="inferred from homology"/>
<dbReference type="EC" id="2.4.2.14" evidence="7"/>
<dbReference type="SUPFAM" id="SSF56235">
    <property type="entry name" value="N-terminal nucleophile aminohydrolases (Ntn hydrolases)"/>
    <property type="match status" value="1"/>
</dbReference>
<evidence type="ECO:0000256" key="10">
    <source>
        <dbReference type="PIRSR" id="PIRSR000485-2"/>
    </source>
</evidence>
<dbReference type="Pfam" id="PF13537">
    <property type="entry name" value="GATase_7"/>
    <property type="match status" value="1"/>
</dbReference>
<evidence type="ECO:0000256" key="2">
    <source>
        <dbReference type="ARBA" id="ARBA00010138"/>
    </source>
</evidence>
<comment type="function">
    <text evidence="7">Catalyzes the formation of phosphoribosylamine from phosphoribosylpyrophosphate (PRPP) and glutamine.</text>
</comment>
<feature type="active site" description="Nucleophile" evidence="7 9">
    <location>
        <position position="27"/>
    </location>
</feature>
<dbReference type="InterPro" id="IPR005854">
    <property type="entry name" value="PurF"/>
</dbReference>
<dbReference type="InterPro" id="IPR029055">
    <property type="entry name" value="Ntn_hydrolases_N"/>
</dbReference>
<comment type="caution">
    <text evidence="7">Lacks conserved residue(s) required for the propagation of feature annotation.</text>
</comment>
<comment type="cofactor">
    <cofactor evidence="7 10">
        <name>Mg(2+)</name>
        <dbReference type="ChEBI" id="CHEBI:18420"/>
    </cofactor>
    <text evidence="7 10">Binds 1 Mg(2+) ion per subunit.</text>
</comment>
<dbReference type="InterPro" id="IPR017932">
    <property type="entry name" value="GATase_2_dom"/>
</dbReference>
<dbReference type="GO" id="GO:0004044">
    <property type="term" value="F:amidophosphoribosyltransferase activity"/>
    <property type="evidence" value="ECO:0007669"/>
    <property type="project" value="UniProtKB-UniRule"/>
</dbReference>
<dbReference type="GO" id="GO:0006189">
    <property type="term" value="P:'de novo' IMP biosynthetic process"/>
    <property type="evidence" value="ECO:0007669"/>
    <property type="project" value="UniProtKB-UniRule"/>
</dbReference>
<name>A0A0B4CWW6_9CAUL</name>
<dbReference type="Proteomes" id="UP000031166">
    <property type="component" value="Unassembled WGS sequence"/>
</dbReference>
<dbReference type="PROSITE" id="PS51278">
    <property type="entry name" value="GATASE_TYPE_2"/>
    <property type="match status" value="1"/>
</dbReference>
<evidence type="ECO:0000313" key="12">
    <source>
        <dbReference type="EMBL" id="KIC58786.1"/>
    </source>
</evidence>
<evidence type="ECO:0000256" key="8">
    <source>
        <dbReference type="PIRNR" id="PIRNR000485"/>
    </source>
</evidence>
<comment type="similarity">
    <text evidence="2 7 8">In the C-terminal section; belongs to the purine/pyrimidine phosphoribosyltransferase family.</text>
</comment>
<dbReference type="InterPro" id="IPR000836">
    <property type="entry name" value="PRTase_dom"/>
</dbReference>
<protein>
    <recommendedName>
        <fullName evidence="7">Amidophosphoribosyltransferase</fullName>
        <shortName evidence="7">ATase</shortName>
        <ecNumber evidence="7">2.4.2.14</ecNumber>
    </recommendedName>
    <alternativeName>
        <fullName evidence="7">Glutamine phosphoribosylpyrophosphate amidotransferase</fullName>
        <shortName evidence="7">GPATase</shortName>
    </alternativeName>
</protein>
<dbReference type="GO" id="GO:0009113">
    <property type="term" value="P:purine nucleobase biosynthetic process"/>
    <property type="evidence" value="ECO:0007669"/>
    <property type="project" value="UniProtKB-UniRule"/>
</dbReference>
<keyword evidence="7 10" id="KW-0479">Metal-binding</keyword>
<comment type="catalytic activity">
    <reaction evidence="7 8">
        <text>5-phospho-beta-D-ribosylamine + L-glutamate + diphosphate = 5-phospho-alpha-D-ribose 1-diphosphate + L-glutamine + H2O</text>
        <dbReference type="Rhea" id="RHEA:14905"/>
        <dbReference type="ChEBI" id="CHEBI:15377"/>
        <dbReference type="ChEBI" id="CHEBI:29985"/>
        <dbReference type="ChEBI" id="CHEBI:33019"/>
        <dbReference type="ChEBI" id="CHEBI:58017"/>
        <dbReference type="ChEBI" id="CHEBI:58359"/>
        <dbReference type="ChEBI" id="CHEBI:58681"/>
        <dbReference type="EC" id="2.4.2.14"/>
    </reaction>
</comment>
<evidence type="ECO:0000256" key="4">
    <source>
        <dbReference type="ARBA" id="ARBA00022679"/>
    </source>
</evidence>
<organism evidence="12 13">
    <name type="scientific">Brevundimonas nasdae</name>
    <dbReference type="NCBI Taxonomy" id="172043"/>
    <lineage>
        <taxon>Bacteria</taxon>
        <taxon>Pseudomonadati</taxon>
        <taxon>Pseudomonadota</taxon>
        <taxon>Alphaproteobacteria</taxon>
        <taxon>Caulobacterales</taxon>
        <taxon>Caulobacteraceae</taxon>
        <taxon>Brevundimonas</taxon>
    </lineage>
</organism>
<reference evidence="12 13" key="1">
    <citation type="submission" date="2014-12" db="EMBL/GenBank/DDBJ databases">
        <title>Genome sequencing of Brevundimonas nasdae TPW30.</title>
        <authorList>
            <person name="Tan P.W."/>
            <person name="Chan K.-G."/>
        </authorList>
    </citation>
    <scope>NUCLEOTIDE SEQUENCE [LARGE SCALE GENOMIC DNA]</scope>
    <source>
        <strain evidence="12 13">TPW30</strain>
    </source>
</reference>
<dbReference type="InterPro" id="IPR029057">
    <property type="entry name" value="PRTase-like"/>
</dbReference>
<keyword evidence="6 7" id="KW-0315">Glutamine amidotransferase</keyword>
<dbReference type="EMBL" id="JWSY01000009">
    <property type="protein sequence ID" value="KIC58786.1"/>
    <property type="molecule type" value="Genomic_DNA"/>
</dbReference>
<dbReference type="Pfam" id="PF00156">
    <property type="entry name" value="Pribosyltran"/>
    <property type="match status" value="1"/>
</dbReference>
<dbReference type="STRING" id="172043.RM53_06100"/>
<keyword evidence="5 7" id="KW-0658">Purine biosynthesis</keyword>
<dbReference type="PIRSF" id="PIRSF000485">
    <property type="entry name" value="Amd_phspho_trans"/>
    <property type="match status" value="1"/>
</dbReference>
<dbReference type="PANTHER" id="PTHR11907">
    <property type="entry name" value="AMIDOPHOSPHORIBOSYLTRANSFERASE"/>
    <property type="match status" value="1"/>
</dbReference>
<dbReference type="UniPathway" id="UPA00074">
    <property type="reaction ID" value="UER00124"/>
</dbReference>
<evidence type="ECO:0000256" key="1">
    <source>
        <dbReference type="ARBA" id="ARBA00005209"/>
    </source>
</evidence>
<dbReference type="AlphaFoldDB" id="A0A0B4CWW6"/>
<dbReference type="GO" id="GO:0000287">
    <property type="term" value="F:magnesium ion binding"/>
    <property type="evidence" value="ECO:0007669"/>
    <property type="project" value="UniProtKB-UniRule"/>
</dbReference>
<evidence type="ECO:0000256" key="7">
    <source>
        <dbReference type="HAMAP-Rule" id="MF_01931"/>
    </source>
</evidence>
<sequence>MRHHIADPVVHREHWREPEDDQLRLECGVCGVWGADEDEGSSVVALGLHALQHRGQEACGIASVKDERFYTERHQGLVGEAFGGADLMTRMPGRAAVGHTRYSTAGGSFLRNIQPMFADLDQGGIAIAHNGNLTNFKFLHAQLVSEGAIFQSTSDSEVILHLIARSRKAKIVDRFTDALARIEGGYALVAQTRTKMIGARDPLGIRPLVLGQLGDGWVLASETCALDMMGATFLRDVEHGEIVVIDDSGLRSIKPFPARAARPCLFEYVYFSRPDSVVNGRSVYEVRKEMGRGLARELGVEADIVVPVPDSGVPAALGYAQESGIPYEMGIIRSHYLGRTFIQPSQGARQKGVRMKHSPNKSALAGKRVVLIDDSIVRGTTSLKLVRAVRAAGATEVHLRSASPQILYPDFYGIDMPERAQLLAANKTLEEMRDMLEVDSLGFLSIDGLYRAMGETGRNAAAPQFTDHYFTGDYPTRLLDREIEEGGREFGAKQLSLLVSA</sequence>
<dbReference type="SUPFAM" id="SSF53271">
    <property type="entry name" value="PRTase-like"/>
    <property type="match status" value="1"/>
</dbReference>
<dbReference type="InterPro" id="IPR035584">
    <property type="entry name" value="PurF_N"/>
</dbReference>
<evidence type="ECO:0000256" key="6">
    <source>
        <dbReference type="ARBA" id="ARBA00022962"/>
    </source>
</evidence>
<evidence type="ECO:0000259" key="11">
    <source>
        <dbReference type="PROSITE" id="PS51278"/>
    </source>
</evidence>
<dbReference type="Gene3D" id="3.60.20.10">
    <property type="entry name" value="Glutamine Phosphoribosylpyrophosphate, subunit 1, domain 1"/>
    <property type="match status" value="1"/>
</dbReference>
<comment type="caution">
    <text evidence="12">The sequence shown here is derived from an EMBL/GenBank/DDBJ whole genome shotgun (WGS) entry which is preliminary data.</text>
</comment>
<dbReference type="CDD" id="cd06223">
    <property type="entry name" value="PRTases_typeI"/>
    <property type="match status" value="1"/>
</dbReference>
<gene>
    <name evidence="7" type="primary">purF</name>
    <name evidence="12" type="ORF">RM53_06100</name>
</gene>
<dbReference type="CDD" id="cd00715">
    <property type="entry name" value="GPATase_N"/>
    <property type="match status" value="1"/>
</dbReference>
<evidence type="ECO:0000256" key="9">
    <source>
        <dbReference type="PIRSR" id="PIRSR000485-1"/>
    </source>
</evidence>
<keyword evidence="7 10" id="KW-0460">Magnesium</keyword>
<accession>A0A0B4CWW6</accession>
<keyword evidence="3 7" id="KW-0328">Glycosyltransferase</keyword>
<feature type="binding site" evidence="7 10">
    <location>
        <position position="373"/>
    </location>
    <ligand>
        <name>Mg(2+)</name>
        <dbReference type="ChEBI" id="CHEBI:18420"/>
    </ligand>
</feature>
<feature type="domain" description="Glutamine amidotransferase type-2" evidence="11">
    <location>
        <begin position="27"/>
        <end position="248"/>
    </location>
</feature>
<feature type="binding site" evidence="7 10">
    <location>
        <position position="374"/>
    </location>
    <ligand>
        <name>Mg(2+)</name>
        <dbReference type="ChEBI" id="CHEBI:18420"/>
    </ligand>
</feature>
<keyword evidence="4 7" id="KW-0808">Transferase</keyword>
<dbReference type="RefSeq" id="WP_039245226.1">
    <property type="nucleotide sequence ID" value="NZ_JWSY01000009.1"/>
</dbReference>
<evidence type="ECO:0000256" key="5">
    <source>
        <dbReference type="ARBA" id="ARBA00022755"/>
    </source>
</evidence>
<dbReference type="NCBIfam" id="TIGR01134">
    <property type="entry name" value="purF"/>
    <property type="match status" value="1"/>
</dbReference>
<evidence type="ECO:0000256" key="3">
    <source>
        <dbReference type="ARBA" id="ARBA00022676"/>
    </source>
</evidence>